<proteinExistence type="predicted"/>
<dbReference type="EMBL" id="CP071091">
    <property type="protein sequence ID" value="QSQ18453.1"/>
    <property type="molecule type" value="Genomic_DNA"/>
</dbReference>
<protein>
    <submittedName>
        <fullName evidence="2">Uncharacterized protein</fullName>
    </submittedName>
</protein>
<feature type="compositionally biased region" description="Low complexity" evidence="1">
    <location>
        <begin position="125"/>
        <end position="212"/>
    </location>
</feature>
<feature type="region of interest" description="Disordered" evidence="1">
    <location>
        <begin position="1"/>
        <end position="35"/>
    </location>
</feature>
<gene>
    <name evidence="2" type="ORF">JY572_29025</name>
</gene>
<accession>A0ABX7NII8</accession>
<dbReference type="Proteomes" id="UP000663090">
    <property type="component" value="Chromosome"/>
</dbReference>
<feature type="region of interest" description="Disordered" evidence="1">
    <location>
        <begin position="248"/>
        <end position="278"/>
    </location>
</feature>
<sequence>MFRQPSPARFPGTSGAPRRPRVVGDSGAMTDWIPKPNPKVDLRSLALSPEEGFVLSRLDGATAARNLPALTGLPAERLQGILTRLVSQGALLPVAGAGGAPPPAAPGMRGTPGVAPHRPMPSPPGSQGAGVAPSASASPGAGAASSAVVSPGAAPSAVMSPGAGAASSAVVSPGAAPSAVMSPGAGAAAAVVSAGVAPSAAMSPGASAAPSATVNPGYEPLAPHTAPGEAAEEELPTLDLMLDEAVADAGGPETPTAAEPHQDTSPPEAEAESVEDDIPEVALGNYRQLFETRLHPLPEDQRVAFARGAEDPELSALCFDPVPAVIKAVMENPRTGLAHARLIARNHRNPVGLEALCGRAAFTADTGVRRWLVRNPQLPSGLFRRLWSSRRLMELHKVTVDRDVPESTRRSAREVLRQRFTTGPAEEKVELILNTEGRALGALVGMSVDGKTASMLCGRTYRSPMLIQNIARWSAAPPALIAHLLKQEAVRRQPQLRLLLIRHPNAPADAKRGG</sequence>
<feature type="region of interest" description="Disordered" evidence="1">
    <location>
        <begin position="97"/>
        <end position="230"/>
    </location>
</feature>
<evidence type="ECO:0000313" key="2">
    <source>
        <dbReference type="EMBL" id="QSQ18453.1"/>
    </source>
</evidence>
<feature type="compositionally biased region" description="Acidic residues" evidence="1">
    <location>
        <begin position="269"/>
        <end position="278"/>
    </location>
</feature>
<reference evidence="2 3" key="1">
    <citation type="submission" date="2021-02" db="EMBL/GenBank/DDBJ databases">
        <title>De Novo genome assembly of isolated myxobacteria.</title>
        <authorList>
            <person name="Stevens D.C."/>
        </authorList>
    </citation>
    <scope>NUCLEOTIDE SEQUENCE [LARGE SCALE GENOMIC DNA]</scope>
    <source>
        <strain evidence="2 3">SCHIC003</strain>
    </source>
</reference>
<keyword evidence="3" id="KW-1185">Reference proteome</keyword>
<evidence type="ECO:0000313" key="3">
    <source>
        <dbReference type="Proteomes" id="UP000663090"/>
    </source>
</evidence>
<name>A0ABX7NII8_9BACT</name>
<organism evidence="2 3">
    <name type="scientific">Myxococcus landrumensis</name>
    <dbReference type="NCBI Taxonomy" id="2813577"/>
    <lineage>
        <taxon>Bacteria</taxon>
        <taxon>Pseudomonadati</taxon>
        <taxon>Myxococcota</taxon>
        <taxon>Myxococcia</taxon>
        <taxon>Myxococcales</taxon>
        <taxon>Cystobacterineae</taxon>
        <taxon>Myxococcaceae</taxon>
        <taxon>Myxococcus</taxon>
    </lineage>
</organism>
<evidence type="ECO:0000256" key="1">
    <source>
        <dbReference type="SAM" id="MobiDB-lite"/>
    </source>
</evidence>